<gene>
    <name evidence="1" type="ORF">S06H3_45056</name>
</gene>
<organism evidence="1">
    <name type="scientific">marine sediment metagenome</name>
    <dbReference type="NCBI Taxonomy" id="412755"/>
    <lineage>
        <taxon>unclassified sequences</taxon>
        <taxon>metagenomes</taxon>
        <taxon>ecological metagenomes</taxon>
    </lineage>
</organism>
<reference evidence="1" key="1">
    <citation type="journal article" date="2014" name="Front. Microbiol.">
        <title>High frequency of phylogenetically diverse reductive dehalogenase-homologous genes in deep subseafloor sedimentary metagenomes.</title>
        <authorList>
            <person name="Kawai M."/>
            <person name="Futagami T."/>
            <person name="Toyoda A."/>
            <person name="Takaki Y."/>
            <person name="Nishi S."/>
            <person name="Hori S."/>
            <person name="Arai W."/>
            <person name="Tsubouchi T."/>
            <person name="Morono Y."/>
            <person name="Uchiyama I."/>
            <person name="Ito T."/>
            <person name="Fujiyama A."/>
            <person name="Inagaki F."/>
            <person name="Takami H."/>
        </authorList>
    </citation>
    <scope>NUCLEOTIDE SEQUENCE</scope>
    <source>
        <strain evidence="1">Expedition CK06-06</strain>
    </source>
</reference>
<name>X1NLM8_9ZZZZ</name>
<evidence type="ECO:0000313" key="1">
    <source>
        <dbReference type="EMBL" id="GAI44483.1"/>
    </source>
</evidence>
<comment type="caution">
    <text evidence="1">The sequence shown here is derived from an EMBL/GenBank/DDBJ whole genome shotgun (WGS) entry which is preliminary data.</text>
</comment>
<dbReference type="Gene3D" id="3.40.50.300">
    <property type="entry name" value="P-loop containing nucleotide triphosphate hydrolases"/>
    <property type="match status" value="1"/>
</dbReference>
<sequence>MTPKVTWAEKLKRWQKGQNEATARALMSPPAKTTLLQSIPFPGVVIIMGSRGSGKTGLAHEIMSQLHNRRRLGGALLLPTVPRGKSRILPSWVKVVMSISQLPKRSVCIIDEAAQVAHARRSQSATAVQLDNLVSISRHRQQLILFISHHSRKLDLNLIHDSDRILWKQPTEAHALFERDELQLFTRKALEFFAGIKGEKARQKATYIMDLHHLQFTWFNNSLPSWWSETISHGF</sequence>
<accession>X1NLM8</accession>
<dbReference type="InterPro" id="IPR027417">
    <property type="entry name" value="P-loop_NTPase"/>
</dbReference>
<dbReference type="SUPFAM" id="SSF52540">
    <property type="entry name" value="P-loop containing nucleoside triphosphate hydrolases"/>
    <property type="match status" value="1"/>
</dbReference>
<protein>
    <submittedName>
        <fullName evidence="1">Uncharacterized protein</fullName>
    </submittedName>
</protein>
<dbReference type="EMBL" id="BARV01028086">
    <property type="protein sequence ID" value="GAI44483.1"/>
    <property type="molecule type" value="Genomic_DNA"/>
</dbReference>
<proteinExistence type="predicted"/>
<feature type="non-terminal residue" evidence="1">
    <location>
        <position position="235"/>
    </location>
</feature>
<dbReference type="AlphaFoldDB" id="X1NLM8"/>